<evidence type="ECO:0000256" key="3">
    <source>
        <dbReference type="ARBA" id="ARBA00022538"/>
    </source>
</evidence>
<evidence type="ECO:0000313" key="10">
    <source>
        <dbReference type="EMBL" id="MFC3125015.1"/>
    </source>
</evidence>
<dbReference type="PROSITE" id="PS51202">
    <property type="entry name" value="RCK_C"/>
    <property type="match status" value="2"/>
</dbReference>
<dbReference type="InterPro" id="IPR006037">
    <property type="entry name" value="RCK_C"/>
</dbReference>
<keyword evidence="11" id="KW-1185">Reference proteome</keyword>
<dbReference type="Gene3D" id="3.30.70.1450">
    <property type="entry name" value="Regulator of K+ conductance, C-terminal domain"/>
    <property type="match status" value="2"/>
</dbReference>
<feature type="compositionally biased region" description="Pro residues" evidence="7">
    <location>
        <begin position="460"/>
        <end position="474"/>
    </location>
</feature>
<dbReference type="InterPro" id="IPR036721">
    <property type="entry name" value="RCK_C_sf"/>
</dbReference>
<dbReference type="InterPro" id="IPR036291">
    <property type="entry name" value="NAD(P)-bd_dom_sf"/>
</dbReference>
<evidence type="ECO:0000313" key="11">
    <source>
        <dbReference type="Proteomes" id="UP001595593"/>
    </source>
</evidence>
<keyword evidence="3" id="KW-0633">Potassium transport</keyword>
<evidence type="ECO:0000259" key="9">
    <source>
        <dbReference type="PROSITE" id="PS51202"/>
    </source>
</evidence>
<sequence length="474" mass="50307">MRVIVCGAGQVGSTIARHLAREGNDVTVIDADPAQARRADESYDVRGMVGFASHPEVLRAAGAKEADLLVAVTRSDEVNMVACQVGHSLFGVKRRIARLRHHGYLAPLWRGLYAPEQMPIDVIISPEMEVARGIARRLRTPGAFDMVPLADGRVQLLGIQVPENGAPVVGRTLAELRQSAAESGFVVVALLRESHAFVPSEEERLRPGDDVYVIAQPALADQVMTAFGHREQVARRLLIVGGGNVGLHLARMLSREALVSLKMIEHNPERAEQIARELGGGVVVLSGDALERDLLDEAHIGAVDTIIAVTNDDETNIFVSVLAKQAGCGRAITLVNKSSYEPVLDAMGIDAAVSPSAITISSILRHVRRGAVAQVYRLRGDFGEVLEAEALAGSPLVAAPLGKAGLPAGMRIGAVLRDGEAIIPDAQTRVRPGDNVIAVVAHDALREAEALLARPGENDPQPPPVPPASPVDAP</sequence>
<keyword evidence="4" id="KW-0630">Potassium</keyword>
<dbReference type="NCBIfam" id="NF007032">
    <property type="entry name" value="PRK09496.1-4"/>
    <property type="match status" value="1"/>
</dbReference>
<dbReference type="PRINTS" id="PR00335">
    <property type="entry name" value="KUPTAKETRKA"/>
</dbReference>
<feature type="domain" description="RCK N-terminal" evidence="8">
    <location>
        <begin position="234"/>
        <end position="353"/>
    </location>
</feature>
<dbReference type="EMBL" id="JBHRTN010000008">
    <property type="protein sequence ID" value="MFC3125015.1"/>
    <property type="molecule type" value="Genomic_DNA"/>
</dbReference>
<dbReference type="NCBIfam" id="NF007031">
    <property type="entry name" value="PRK09496.1-2"/>
    <property type="match status" value="1"/>
</dbReference>
<accession>A0ABV7G0R0</accession>
<keyword evidence="2" id="KW-0813">Transport</keyword>
<dbReference type="PANTHER" id="PTHR43833:SF5">
    <property type="entry name" value="TRK SYSTEM POTASSIUM UPTAKE PROTEIN TRKA"/>
    <property type="match status" value="1"/>
</dbReference>
<comment type="caution">
    <text evidence="10">The sequence shown here is derived from an EMBL/GenBank/DDBJ whole genome shotgun (WGS) entry which is preliminary data.</text>
</comment>
<dbReference type="SUPFAM" id="SSF116726">
    <property type="entry name" value="TrkA C-terminal domain-like"/>
    <property type="match status" value="2"/>
</dbReference>
<feature type="domain" description="RCK N-terminal" evidence="8">
    <location>
        <begin position="1"/>
        <end position="124"/>
    </location>
</feature>
<evidence type="ECO:0000259" key="8">
    <source>
        <dbReference type="PROSITE" id="PS51201"/>
    </source>
</evidence>
<dbReference type="PANTHER" id="PTHR43833">
    <property type="entry name" value="POTASSIUM CHANNEL PROTEIN 2-RELATED-RELATED"/>
    <property type="match status" value="1"/>
</dbReference>
<proteinExistence type="predicted"/>
<organism evidence="10 11">
    <name type="scientific">Teichococcus globiformis</name>
    <dbReference type="NCBI Taxonomy" id="2307229"/>
    <lineage>
        <taxon>Bacteria</taxon>
        <taxon>Pseudomonadati</taxon>
        <taxon>Pseudomonadota</taxon>
        <taxon>Alphaproteobacteria</taxon>
        <taxon>Acetobacterales</taxon>
        <taxon>Roseomonadaceae</taxon>
        <taxon>Roseomonas</taxon>
    </lineage>
</organism>
<feature type="region of interest" description="Disordered" evidence="7">
    <location>
        <begin position="451"/>
        <end position="474"/>
    </location>
</feature>
<reference evidence="11" key="1">
    <citation type="journal article" date="2019" name="Int. J. Syst. Evol. Microbiol.">
        <title>The Global Catalogue of Microorganisms (GCM) 10K type strain sequencing project: providing services to taxonomists for standard genome sequencing and annotation.</title>
        <authorList>
            <consortium name="The Broad Institute Genomics Platform"/>
            <consortium name="The Broad Institute Genome Sequencing Center for Infectious Disease"/>
            <person name="Wu L."/>
            <person name="Ma J."/>
        </authorList>
    </citation>
    <scope>NUCLEOTIDE SEQUENCE [LARGE SCALE GENOMIC DNA]</scope>
    <source>
        <strain evidence="11">KCTC 52094</strain>
    </source>
</reference>
<feature type="domain" description="RCK C-terminal" evidence="9">
    <location>
        <begin position="373"/>
        <end position="454"/>
    </location>
</feature>
<dbReference type="PROSITE" id="PS51201">
    <property type="entry name" value="RCK_N"/>
    <property type="match status" value="2"/>
</dbReference>
<evidence type="ECO:0000256" key="2">
    <source>
        <dbReference type="ARBA" id="ARBA00022448"/>
    </source>
</evidence>
<dbReference type="SUPFAM" id="SSF51735">
    <property type="entry name" value="NAD(P)-binding Rossmann-fold domains"/>
    <property type="match status" value="2"/>
</dbReference>
<name>A0ABV7G0R0_9PROT</name>
<evidence type="ECO:0000256" key="6">
    <source>
        <dbReference type="ARBA" id="ARBA00023065"/>
    </source>
</evidence>
<keyword evidence="5" id="KW-0520">NAD</keyword>
<evidence type="ECO:0000256" key="7">
    <source>
        <dbReference type="SAM" id="MobiDB-lite"/>
    </source>
</evidence>
<feature type="domain" description="RCK C-terminal" evidence="9">
    <location>
        <begin position="144"/>
        <end position="230"/>
    </location>
</feature>
<dbReference type="InterPro" id="IPR003148">
    <property type="entry name" value="RCK_N"/>
</dbReference>
<dbReference type="NCBIfam" id="NF007039">
    <property type="entry name" value="PRK09496.3-2"/>
    <property type="match status" value="1"/>
</dbReference>
<evidence type="ECO:0000256" key="1">
    <source>
        <dbReference type="ARBA" id="ARBA00017378"/>
    </source>
</evidence>
<evidence type="ECO:0000256" key="5">
    <source>
        <dbReference type="ARBA" id="ARBA00023027"/>
    </source>
</evidence>
<dbReference type="RefSeq" id="WP_379595437.1">
    <property type="nucleotide sequence ID" value="NZ_JBHRTN010000008.1"/>
</dbReference>
<dbReference type="Proteomes" id="UP001595593">
    <property type="component" value="Unassembled WGS sequence"/>
</dbReference>
<keyword evidence="6" id="KW-0406">Ion transport</keyword>
<protein>
    <recommendedName>
        <fullName evidence="1">Trk system potassium uptake protein TrkA</fullName>
    </recommendedName>
</protein>
<dbReference type="NCBIfam" id="NF007030">
    <property type="entry name" value="PRK09496.1-1"/>
    <property type="match status" value="1"/>
</dbReference>
<dbReference type="InterPro" id="IPR050721">
    <property type="entry name" value="Trk_Ktr_HKT_K-transport"/>
</dbReference>
<evidence type="ECO:0000256" key="4">
    <source>
        <dbReference type="ARBA" id="ARBA00022958"/>
    </source>
</evidence>
<dbReference type="Pfam" id="PF02254">
    <property type="entry name" value="TrkA_N"/>
    <property type="match status" value="2"/>
</dbReference>
<dbReference type="InterPro" id="IPR006036">
    <property type="entry name" value="K_uptake_TrkA"/>
</dbReference>
<dbReference type="Gene3D" id="3.40.50.720">
    <property type="entry name" value="NAD(P)-binding Rossmann-like Domain"/>
    <property type="match status" value="2"/>
</dbReference>
<gene>
    <name evidence="10" type="primary">trkA</name>
    <name evidence="10" type="ORF">ACFOD4_08080</name>
</gene>
<dbReference type="Pfam" id="PF02080">
    <property type="entry name" value="TrkA_C"/>
    <property type="match status" value="2"/>
</dbReference>